<evidence type="ECO:0000313" key="2">
    <source>
        <dbReference type="EMBL" id="EKC57150.1"/>
    </source>
</evidence>
<gene>
    <name evidence="2" type="ORF">LEA_14488</name>
</gene>
<dbReference type="Gene3D" id="3.40.50.2000">
    <property type="entry name" value="Glycogen Phosphorylase B"/>
    <property type="match status" value="1"/>
</dbReference>
<organism evidence="2">
    <name type="scientific">human gut metagenome</name>
    <dbReference type="NCBI Taxonomy" id="408170"/>
    <lineage>
        <taxon>unclassified sequences</taxon>
        <taxon>metagenomes</taxon>
        <taxon>organismal metagenomes</taxon>
    </lineage>
</organism>
<dbReference type="Pfam" id="PF13439">
    <property type="entry name" value="Glyco_transf_4"/>
    <property type="match status" value="1"/>
</dbReference>
<dbReference type="InterPro" id="IPR028098">
    <property type="entry name" value="Glyco_trans_4-like_N"/>
</dbReference>
<evidence type="ECO:0000259" key="1">
    <source>
        <dbReference type="Pfam" id="PF13439"/>
    </source>
</evidence>
<feature type="domain" description="Glycosyltransferase subfamily 4-like N-terminal" evidence="1">
    <location>
        <begin position="4"/>
        <end position="131"/>
    </location>
</feature>
<accession>K1STF7</accession>
<proteinExistence type="predicted"/>
<reference evidence="2" key="1">
    <citation type="journal article" date="2013" name="Environ. Microbiol.">
        <title>Microbiota from the distal guts of lean and obese adolescents exhibit partial functional redundancy besides clear differences in community structure.</title>
        <authorList>
            <person name="Ferrer M."/>
            <person name="Ruiz A."/>
            <person name="Lanza F."/>
            <person name="Haange S.B."/>
            <person name="Oberbach A."/>
            <person name="Till H."/>
            <person name="Bargiela R."/>
            <person name="Campoy C."/>
            <person name="Segura M.T."/>
            <person name="Richter M."/>
            <person name="von Bergen M."/>
            <person name="Seifert J."/>
            <person name="Suarez A."/>
        </authorList>
    </citation>
    <scope>NUCLEOTIDE SEQUENCE</scope>
</reference>
<dbReference type="GO" id="GO:0016740">
    <property type="term" value="F:transferase activity"/>
    <property type="evidence" value="ECO:0007669"/>
    <property type="project" value="UniProtKB-KW"/>
</dbReference>
<dbReference type="EMBL" id="AJWY01009858">
    <property type="protein sequence ID" value="EKC57150.1"/>
    <property type="molecule type" value="Genomic_DNA"/>
</dbReference>
<name>K1STF7_9ZZZZ</name>
<comment type="caution">
    <text evidence="2">The sequence shown here is derived from an EMBL/GenBank/DDBJ whole genome shotgun (WGS) entry which is preliminary data.</text>
</comment>
<dbReference type="AlphaFoldDB" id="K1STF7"/>
<sequence>MKWFKDHGYKVHVCAGDDFEPEEARHIPYCDEYYIVPFYRSPFATQNFRSYKELRKLIEENEYELVHCHTPVAAAIARYAFRTARKKHNTKVLYTAHGFHFYKGAPKISRLYYSVEKAMIRYTDGIITINEEDYLAAKKMCRNKK</sequence>
<keyword evidence="2" id="KW-0808">Transferase</keyword>
<protein>
    <submittedName>
        <fullName evidence="2">Glycosyltransferase</fullName>
    </submittedName>
</protein>
<dbReference type="SUPFAM" id="SSF53756">
    <property type="entry name" value="UDP-Glycosyltransferase/glycogen phosphorylase"/>
    <property type="match status" value="1"/>
</dbReference>